<proteinExistence type="predicted"/>
<organism evidence="2 3">
    <name type="scientific">Ktedonospora formicarum</name>
    <dbReference type="NCBI Taxonomy" id="2778364"/>
    <lineage>
        <taxon>Bacteria</taxon>
        <taxon>Bacillati</taxon>
        <taxon>Chloroflexota</taxon>
        <taxon>Ktedonobacteria</taxon>
        <taxon>Ktedonobacterales</taxon>
        <taxon>Ktedonobacteraceae</taxon>
        <taxon>Ktedonospora</taxon>
    </lineage>
</organism>
<comment type="caution">
    <text evidence="2">The sequence shown here is derived from an EMBL/GenBank/DDBJ whole genome shotgun (WGS) entry which is preliminary data.</text>
</comment>
<dbReference type="EMBL" id="BNJF01000009">
    <property type="protein sequence ID" value="GHO50646.1"/>
    <property type="molecule type" value="Genomic_DNA"/>
</dbReference>
<name>A0A8J3I8L8_9CHLR</name>
<dbReference type="Pfam" id="PF13360">
    <property type="entry name" value="PQQ_2"/>
    <property type="match status" value="1"/>
</dbReference>
<dbReference type="InterPro" id="IPR002372">
    <property type="entry name" value="PQQ_rpt_dom"/>
</dbReference>
<evidence type="ECO:0000259" key="1">
    <source>
        <dbReference type="Pfam" id="PF13360"/>
    </source>
</evidence>
<feature type="domain" description="Pyrrolo-quinoline quinone repeat" evidence="1">
    <location>
        <begin position="55"/>
        <end position="261"/>
    </location>
</feature>
<reference evidence="2" key="1">
    <citation type="submission" date="2020-10" db="EMBL/GenBank/DDBJ databases">
        <title>Taxonomic study of unclassified bacteria belonging to the class Ktedonobacteria.</title>
        <authorList>
            <person name="Yabe S."/>
            <person name="Wang C.M."/>
            <person name="Zheng Y."/>
            <person name="Sakai Y."/>
            <person name="Cavaletti L."/>
            <person name="Monciardini P."/>
            <person name="Donadio S."/>
        </authorList>
    </citation>
    <scope>NUCLEOTIDE SEQUENCE</scope>
    <source>
        <strain evidence="2">SOSP1-1</strain>
    </source>
</reference>
<dbReference type="AlphaFoldDB" id="A0A8J3I8L8"/>
<evidence type="ECO:0000313" key="3">
    <source>
        <dbReference type="Proteomes" id="UP000612362"/>
    </source>
</evidence>
<dbReference type="InterPro" id="IPR011047">
    <property type="entry name" value="Quinoprotein_ADH-like_sf"/>
</dbReference>
<accession>A0A8J3I8L8</accession>
<dbReference type="InterPro" id="IPR015943">
    <property type="entry name" value="WD40/YVTN_repeat-like_dom_sf"/>
</dbReference>
<gene>
    <name evidence="2" type="ORF">KSX_88090</name>
</gene>
<evidence type="ECO:0000313" key="2">
    <source>
        <dbReference type="EMBL" id="GHO50646.1"/>
    </source>
</evidence>
<dbReference type="SUPFAM" id="SSF50998">
    <property type="entry name" value="Quinoprotein alcohol dehydrogenase-like"/>
    <property type="match status" value="1"/>
</dbReference>
<dbReference type="Proteomes" id="UP000612362">
    <property type="component" value="Unassembled WGS sequence"/>
</dbReference>
<protein>
    <recommendedName>
        <fullName evidence="1">Pyrrolo-quinoline quinone repeat domain-containing protein</fullName>
    </recommendedName>
</protein>
<dbReference type="Gene3D" id="2.130.10.10">
    <property type="entry name" value="YVTN repeat-like/Quinoprotein amine dehydrogenase"/>
    <property type="match status" value="1"/>
</dbReference>
<keyword evidence="3" id="KW-1185">Reference proteome</keyword>
<sequence length="306" mass="33857">MNAATGQILWQYNVDRYGGDPFKNFALANDSIFTTTYTDDNERNHPGMLDPKSAKRSVCALQASNGRQLWCSPLAESGNAGIAVEGEVYVWTATYEENWATVPKVTLSTLNPLTGSLERQQPLGSLEVRKSEPLFTVSRRVLFFTINSARENDYTQHLLAINAKTGSLDWKVTFPVPVWGMWEQNAVLYAGYDSGINLRAIRTGNGSQIWQYTTPSQYQPSVPGPHSFEQDEHSFYILTFVGTSPSLMAIARDTGRPLWQDSGCLNPPGSSIIATPLPHPKPVQPGRCYWGDQVTQPAQLLGLVTL</sequence>